<feature type="non-terminal residue" evidence="1">
    <location>
        <position position="1"/>
    </location>
</feature>
<dbReference type="EMBL" id="JASAOG010000068">
    <property type="protein sequence ID" value="KAK0055666.1"/>
    <property type="molecule type" value="Genomic_DNA"/>
</dbReference>
<comment type="caution">
    <text evidence="1">The sequence shown here is derived from an EMBL/GenBank/DDBJ whole genome shotgun (WGS) entry which is preliminary data.</text>
</comment>
<dbReference type="AlphaFoldDB" id="A0AAD8BJW6"/>
<protein>
    <submittedName>
        <fullName evidence="1">Uncharacterized protein</fullName>
    </submittedName>
</protein>
<organism evidence="1 2">
    <name type="scientific">Biomphalaria pfeifferi</name>
    <name type="common">Bloodfluke planorb</name>
    <name type="synonym">Freshwater snail</name>
    <dbReference type="NCBI Taxonomy" id="112525"/>
    <lineage>
        <taxon>Eukaryota</taxon>
        <taxon>Metazoa</taxon>
        <taxon>Spiralia</taxon>
        <taxon>Lophotrochozoa</taxon>
        <taxon>Mollusca</taxon>
        <taxon>Gastropoda</taxon>
        <taxon>Heterobranchia</taxon>
        <taxon>Euthyneura</taxon>
        <taxon>Panpulmonata</taxon>
        <taxon>Hygrophila</taxon>
        <taxon>Lymnaeoidea</taxon>
        <taxon>Planorbidae</taxon>
        <taxon>Biomphalaria</taxon>
    </lineage>
</organism>
<keyword evidence="2" id="KW-1185">Reference proteome</keyword>
<accession>A0AAD8BJW6</accession>
<feature type="non-terminal residue" evidence="1">
    <location>
        <position position="63"/>
    </location>
</feature>
<gene>
    <name evidence="1" type="ORF">Bpfe_014941</name>
</gene>
<reference evidence="1" key="2">
    <citation type="submission" date="2023-04" db="EMBL/GenBank/DDBJ databases">
        <authorList>
            <person name="Bu L."/>
            <person name="Lu L."/>
            <person name="Laidemitt M.R."/>
            <person name="Zhang S.M."/>
            <person name="Mutuku M."/>
            <person name="Mkoji G."/>
            <person name="Steinauer M."/>
            <person name="Loker E.S."/>
        </authorList>
    </citation>
    <scope>NUCLEOTIDE SEQUENCE</scope>
    <source>
        <strain evidence="1">KasaAsao</strain>
        <tissue evidence="1">Whole Snail</tissue>
    </source>
</reference>
<sequence length="63" mass="7209">LTIQQEIIIFERLESNHSLCTTKLVPENTLLLFDSEIDISEADLDNLPAVQYELKKSDSDYVP</sequence>
<name>A0AAD8BJW6_BIOPF</name>
<proteinExistence type="predicted"/>
<evidence type="ECO:0000313" key="1">
    <source>
        <dbReference type="EMBL" id="KAK0055666.1"/>
    </source>
</evidence>
<evidence type="ECO:0000313" key="2">
    <source>
        <dbReference type="Proteomes" id="UP001233172"/>
    </source>
</evidence>
<reference evidence="1" key="1">
    <citation type="journal article" date="2023" name="PLoS Negl. Trop. Dis.">
        <title>A genome sequence for Biomphalaria pfeifferi, the major vector snail for the human-infecting parasite Schistosoma mansoni.</title>
        <authorList>
            <person name="Bu L."/>
            <person name="Lu L."/>
            <person name="Laidemitt M.R."/>
            <person name="Zhang S.M."/>
            <person name="Mutuku M."/>
            <person name="Mkoji G."/>
            <person name="Steinauer M."/>
            <person name="Loker E.S."/>
        </authorList>
    </citation>
    <scope>NUCLEOTIDE SEQUENCE</scope>
    <source>
        <strain evidence="1">KasaAsao</strain>
    </source>
</reference>
<dbReference type="Proteomes" id="UP001233172">
    <property type="component" value="Unassembled WGS sequence"/>
</dbReference>